<dbReference type="NCBIfam" id="NF003814">
    <property type="entry name" value="PRK05406.1-3"/>
    <property type="match status" value="1"/>
</dbReference>
<keyword evidence="1 4" id="KW-0547">Nucleotide-binding</keyword>
<dbReference type="SUPFAM" id="SSF50891">
    <property type="entry name" value="Cyclophilin-like"/>
    <property type="match status" value="1"/>
</dbReference>
<dbReference type="SMART" id="SM00797">
    <property type="entry name" value="AHS2"/>
    <property type="match status" value="1"/>
</dbReference>
<reference evidence="7" key="1">
    <citation type="submission" date="2024-03" db="EMBL/GenBank/DDBJ databases">
        <title>Deinococcus weizhi sp. nov., isolated from human skin.</title>
        <authorList>
            <person name="Wei Z."/>
            <person name="Tian F."/>
            <person name="Yang C."/>
            <person name="Xin L.T."/>
            <person name="Wen Z.J."/>
            <person name="Lan K.C."/>
            <person name="Yu L."/>
            <person name="Zhe W."/>
            <person name="Dan F.D."/>
            <person name="Jun W."/>
            <person name="Rui Z."/>
            <person name="Yong X.J."/>
            <person name="Ting Y."/>
            <person name="Wei X."/>
            <person name="Xu Z.G."/>
            <person name="Xin Z."/>
            <person name="Dong F.G."/>
            <person name="Ni X.M."/>
            <person name="Zheng M.G."/>
            <person name="Chun Y."/>
            <person name="Qian W.X."/>
        </authorList>
    </citation>
    <scope>NUCLEOTIDE SEQUENCE</scope>
    <source>
        <strain evidence="7">VB142</strain>
    </source>
</reference>
<evidence type="ECO:0000256" key="2">
    <source>
        <dbReference type="ARBA" id="ARBA00022801"/>
    </source>
</evidence>
<dbReference type="HAMAP" id="MF_00691">
    <property type="entry name" value="PxpA"/>
    <property type="match status" value="1"/>
</dbReference>
<comment type="subunit">
    <text evidence="4">Forms a complex composed of PxpA, PxpB and PxpC.</text>
</comment>
<dbReference type="GO" id="GO:0005524">
    <property type="term" value="F:ATP binding"/>
    <property type="evidence" value="ECO:0007669"/>
    <property type="project" value="UniProtKB-UniRule"/>
</dbReference>
<evidence type="ECO:0000256" key="1">
    <source>
        <dbReference type="ARBA" id="ARBA00022741"/>
    </source>
</evidence>
<dbReference type="PANTHER" id="PTHR30292">
    <property type="entry name" value="UNCHARACTERIZED PROTEIN YBGL-RELATED"/>
    <property type="match status" value="1"/>
</dbReference>
<dbReference type="PANTHER" id="PTHR30292:SF0">
    <property type="entry name" value="5-OXOPROLINASE SUBUNIT A"/>
    <property type="match status" value="1"/>
</dbReference>
<dbReference type="Pfam" id="PF02626">
    <property type="entry name" value="CT_A_B"/>
    <property type="match status" value="1"/>
</dbReference>
<gene>
    <name evidence="7" type="primary">pxpB</name>
    <name evidence="4" type="synonym">pxpA</name>
    <name evidence="7" type="ORF">WDJ50_16770</name>
</gene>
<dbReference type="SUPFAM" id="SSF160467">
    <property type="entry name" value="PH0987 N-terminal domain-like"/>
    <property type="match status" value="1"/>
</dbReference>
<dbReference type="InterPro" id="IPR005501">
    <property type="entry name" value="LamB/YcsF/PxpA-like"/>
</dbReference>
<dbReference type="Gene3D" id="2.40.100.10">
    <property type="entry name" value="Cyclophilin-like"/>
    <property type="match status" value="2"/>
</dbReference>
<dbReference type="Gene3D" id="3.30.1360.40">
    <property type="match status" value="1"/>
</dbReference>
<dbReference type="EC" id="3.5.2.9" evidence="4"/>
<evidence type="ECO:0000256" key="4">
    <source>
        <dbReference type="HAMAP-Rule" id="MF_00691"/>
    </source>
</evidence>
<dbReference type="RefSeq" id="WP_339097489.1">
    <property type="nucleotide sequence ID" value="NZ_CP149783.1"/>
</dbReference>
<evidence type="ECO:0000313" key="7">
    <source>
        <dbReference type="EMBL" id="WYF46074.1"/>
    </source>
</evidence>
<dbReference type="GO" id="GO:0005975">
    <property type="term" value="P:carbohydrate metabolic process"/>
    <property type="evidence" value="ECO:0007669"/>
    <property type="project" value="InterPro"/>
</dbReference>
<feature type="domain" description="Carboxyltransferase" evidence="6">
    <location>
        <begin position="514"/>
        <end position="772"/>
    </location>
</feature>
<dbReference type="GO" id="GO:0017168">
    <property type="term" value="F:5-oxoprolinase (ATP-hydrolyzing) activity"/>
    <property type="evidence" value="ECO:0007669"/>
    <property type="project" value="UniProtKB-UniRule"/>
</dbReference>
<keyword evidence="2 4" id="KW-0378">Hydrolase</keyword>
<comment type="function">
    <text evidence="4">Catalyzes the cleavage of 5-oxoproline to form L-glutamate coupled to the hydrolysis of ATP to ADP and inorganic phosphate.</text>
</comment>
<protein>
    <recommendedName>
        <fullName evidence="4">5-oxoprolinase subunit A</fullName>
        <shortName evidence="4">5-OPase subunit A</shortName>
        <ecNumber evidence="4">3.5.2.9</ecNumber>
    </recommendedName>
    <alternativeName>
        <fullName evidence="4">5-oxoprolinase (ATP-hydrolyzing) subunit A</fullName>
    </alternativeName>
</protein>
<feature type="domain" description="Carboxyltransferase" evidence="5">
    <location>
        <begin position="266"/>
        <end position="458"/>
    </location>
</feature>
<evidence type="ECO:0000259" key="5">
    <source>
        <dbReference type="SMART" id="SM00796"/>
    </source>
</evidence>
<sequence>MSTTKLLTIDLNADAGESFGNWTLGHDAALFPLLTSVNLALGFHAGDPVTLHGAVRLAQEHGLGIGAHPGYPDLVGFGRRAMALSPQEIHASVVYQIGALSAFLTLEGAELQHVKAHGALYMRVHEDRAAGEAFCEALARLVPQAHLMVLAGAAGEELSRTAAAHGLSVRREAFPERAYTADGRLASRSLPGSSIHDPAEAARRAVQMAQGWVQTLEGERLEMQVDTLCIHGDNPHAVSIAQHIGAALAEEGIRLAPLGKRTPAGQVARPTHHVAALYHRPESEAEQLALPRLAEALLASGLPGLRDVVPAYKSLYVEYDPAQLGAEQLRGWLGQAEVKDADAGRQVEIPVCYDGEDLPEIAERTGLSTAEVARLHAEPTYRVRALGFVAGFPFMETTPGPLQLPRRATPRPAVPPHSLAIANSQTGIYPAAAPGGWNLLGRTLTAVYDPHRTDPFLVRPGDEVRFVAQPGGDPLPAPTPRLLWPAEPGFPALRVRKPGIMGLLMDGGRLGQGRFGLVRSGVLDAQAATIANELLGNAPDSPLLELHLTGPTLEVLGAGAIACTGLGLQAQVNGEPLPPYSSRPVQPGDVISFVPDGQGRVSYLAVSGGFEVSPFLGSASTDVRARLGRPLQAGDVLGYAARPAPQHVARQFVPYWVTQRPALTRLRLLPVAEGETIPDEALDALCAEPFQLVDLDRMAARLAGRAVPGGEITSEAAPIGTVQVPPSGVPLILLNDKGTLGGYSRPARVHPDDLPHLVQLLAGRQIQFVPGQG</sequence>
<dbReference type="Gene3D" id="3.20.20.370">
    <property type="entry name" value="Glycoside hydrolase/deacetylase"/>
    <property type="match status" value="1"/>
</dbReference>
<dbReference type="Pfam" id="PF02682">
    <property type="entry name" value="CT_C_D"/>
    <property type="match status" value="1"/>
</dbReference>
<evidence type="ECO:0000256" key="3">
    <source>
        <dbReference type="ARBA" id="ARBA00022840"/>
    </source>
</evidence>
<dbReference type="NCBIfam" id="TIGR00370">
    <property type="entry name" value="5-oxoprolinase subunit PxpB"/>
    <property type="match status" value="1"/>
</dbReference>
<dbReference type="CDD" id="cd10787">
    <property type="entry name" value="LamB_YcsF_like"/>
    <property type="match status" value="1"/>
</dbReference>
<dbReference type="EMBL" id="CP149783">
    <property type="protein sequence ID" value="WYF46074.1"/>
    <property type="molecule type" value="Genomic_DNA"/>
</dbReference>
<dbReference type="SMART" id="SM00796">
    <property type="entry name" value="AHS1"/>
    <property type="match status" value="1"/>
</dbReference>
<keyword evidence="3 4" id="KW-0067">ATP-binding</keyword>
<dbReference type="NCBIfam" id="NF003816">
    <property type="entry name" value="PRK05406.1-5"/>
    <property type="match status" value="1"/>
</dbReference>
<dbReference type="InterPro" id="IPR003778">
    <property type="entry name" value="CT_A_B"/>
</dbReference>
<organism evidence="7">
    <name type="scientific">Deinococcus sp. VB142</name>
    <dbReference type="NCBI Taxonomy" id="3112952"/>
    <lineage>
        <taxon>Bacteria</taxon>
        <taxon>Thermotogati</taxon>
        <taxon>Deinococcota</taxon>
        <taxon>Deinococci</taxon>
        <taxon>Deinococcales</taxon>
        <taxon>Deinococcaceae</taxon>
        <taxon>Deinococcus</taxon>
    </lineage>
</organism>
<comment type="catalytic activity">
    <reaction evidence="4">
        <text>5-oxo-L-proline + ATP + 2 H2O = L-glutamate + ADP + phosphate + H(+)</text>
        <dbReference type="Rhea" id="RHEA:10348"/>
        <dbReference type="ChEBI" id="CHEBI:15377"/>
        <dbReference type="ChEBI" id="CHEBI:15378"/>
        <dbReference type="ChEBI" id="CHEBI:29985"/>
        <dbReference type="ChEBI" id="CHEBI:30616"/>
        <dbReference type="ChEBI" id="CHEBI:43474"/>
        <dbReference type="ChEBI" id="CHEBI:58402"/>
        <dbReference type="ChEBI" id="CHEBI:456216"/>
        <dbReference type="EC" id="3.5.2.9"/>
    </reaction>
</comment>
<dbReference type="InterPro" id="IPR029000">
    <property type="entry name" value="Cyclophilin-like_dom_sf"/>
</dbReference>
<dbReference type="InterPro" id="IPR010016">
    <property type="entry name" value="PxpB"/>
</dbReference>
<evidence type="ECO:0000259" key="6">
    <source>
        <dbReference type="SMART" id="SM00797"/>
    </source>
</evidence>
<dbReference type="InterPro" id="IPR011330">
    <property type="entry name" value="Glyco_hydro/deAcase_b/a-brl"/>
</dbReference>
<dbReference type="InterPro" id="IPR003833">
    <property type="entry name" value="CT_C_D"/>
</dbReference>
<name>A0AAU6Q703_9DEIO</name>
<dbReference type="SUPFAM" id="SSF88713">
    <property type="entry name" value="Glycoside hydrolase/deacetylase"/>
    <property type="match status" value="1"/>
</dbReference>
<accession>A0AAU6Q703</accession>
<proteinExistence type="inferred from homology"/>
<comment type="similarity">
    <text evidence="4">Belongs to the LamB/PxpA family.</text>
</comment>
<dbReference type="Pfam" id="PF03746">
    <property type="entry name" value="LamB_YcsF"/>
    <property type="match status" value="1"/>
</dbReference>
<dbReference type="AlphaFoldDB" id="A0AAU6Q703"/>